<keyword evidence="2 8" id="KW-0808">Transferase</keyword>
<reference evidence="8 10" key="1">
    <citation type="submission" date="2008-03" db="EMBL/GenBank/DDBJ databases">
        <title>Annotation of Ixodes scapularis.</title>
        <authorList>
            <consortium name="Ixodes scapularis Genome Project Consortium"/>
            <person name="Caler E."/>
            <person name="Hannick L.I."/>
            <person name="Bidwell S."/>
            <person name="Joardar V."/>
            <person name="Thiagarajan M."/>
            <person name="Amedeo P."/>
            <person name="Galinsky K.J."/>
            <person name="Schobel S."/>
            <person name="Inman J."/>
            <person name="Hostetler J."/>
            <person name="Miller J."/>
            <person name="Hammond M."/>
            <person name="Megy K."/>
            <person name="Lawson D."/>
            <person name="Kodira C."/>
            <person name="Sutton G."/>
            <person name="Meyer J."/>
            <person name="Hill C.A."/>
            <person name="Birren B."/>
            <person name="Nene V."/>
            <person name="Collins F."/>
            <person name="Alarcon-Chaidez F."/>
            <person name="Wikel S."/>
            <person name="Strausberg R."/>
        </authorList>
    </citation>
    <scope>NUCLEOTIDE SEQUENCE [LARGE SCALE GENOMIC DNA]</scope>
    <source>
        <strain evidence="10">Wikel</strain>
        <strain evidence="8">Wikel colony</strain>
    </source>
</reference>
<dbReference type="InParanoid" id="B7QJM8"/>
<keyword evidence="1 8" id="KW-0723">Serine/threonine-protein kinase</keyword>
<dbReference type="VEuPathDB" id="VectorBase:ISCP_024770"/>
<dbReference type="VEuPathDB" id="VectorBase:ISCI023435"/>
<keyword evidence="3" id="KW-0547">Nucleotide-binding</keyword>
<reference evidence="9" key="2">
    <citation type="submission" date="2020-05" db="UniProtKB">
        <authorList>
            <consortium name="EnsemblMetazoa"/>
        </authorList>
    </citation>
    <scope>IDENTIFICATION</scope>
    <source>
        <strain evidence="9">wikel</strain>
    </source>
</reference>
<dbReference type="PROSITE" id="PS50011">
    <property type="entry name" value="PROTEIN_KINASE_DOM"/>
    <property type="match status" value="1"/>
</dbReference>
<gene>
    <name evidence="8" type="ORF">IscW_ISCW023435</name>
</gene>
<dbReference type="GO" id="GO:0004697">
    <property type="term" value="F:diacylglycerol-dependent serine/threonine kinase activity"/>
    <property type="evidence" value="ECO:0007669"/>
    <property type="project" value="UniProtKB-EC"/>
</dbReference>
<feature type="compositionally biased region" description="Polar residues" evidence="6">
    <location>
        <begin position="418"/>
        <end position="427"/>
    </location>
</feature>
<keyword evidence="4 8" id="KW-0418">Kinase</keyword>
<dbReference type="Pfam" id="PF00069">
    <property type="entry name" value="Pkinase"/>
    <property type="match status" value="1"/>
</dbReference>
<sequence length="427" mass="48709">MKGYFRRTPFEFRDGESAGTIPYMAPEILKRRPYGRACDWWSTGVVFYKLMTGRVPFRGKTKKMLRDRIIASPLKWPKVGEHPHSASSQAKDMVYLLLKKNPVERLGSKQYRDLRTHPFFDDFDWTRLHSTGNLCNIPAIYELMQASPPPDPTTNAAIGENSPFNLCTLVADIAFVFKAPAATTSTKKRKLLKMEELTDIDRSLHRPLFTYISMRYKRLVSMVMDNASEPLSVNESFMDTTNVSRRATEKLDLILFRKKSFGRYWGFGVNLESVVGEGGANFYIVSDMSAILRSCGRLTMSLSLVRSGCRKGAWYGFTTFEAKTWDQYEKGFSRLHIIQRAKDVRIRNREHHLFPGDILTHVDGEPSDRLSQAMLRQSMSRARPELLITIAPLSPLRKKRPSSTRLHETFLSDDSAGEPSSNAAIND</sequence>
<dbReference type="EMBL" id="ABJB010899176">
    <property type="status" value="NOT_ANNOTATED_CDS"/>
    <property type="molecule type" value="Genomic_DNA"/>
</dbReference>
<dbReference type="EnsemblMetazoa" id="ISCW023435-RA">
    <property type="protein sequence ID" value="ISCW023435-PA"/>
    <property type="gene ID" value="ISCW023435"/>
</dbReference>
<dbReference type="FunFam" id="1.10.510.10:FF:001549">
    <property type="entry name" value="Serine/threonine protein kinase, putative"/>
    <property type="match status" value="1"/>
</dbReference>
<dbReference type="EMBL" id="DS953309">
    <property type="protein sequence ID" value="EEC19050.1"/>
    <property type="molecule type" value="Genomic_DNA"/>
</dbReference>
<dbReference type="SUPFAM" id="SSF56112">
    <property type="entry name" value="Protein kinase-like (PK-like)"/>
    <property type="match status" value="1"/>
</dbReference>
<dbReference type="EC" id="2.7.11.13" evidence="8"/>
<feature type="region of interest" description="Disordered" evidence="6">
    <location>
        <begin position="398"/>
        <end position="427"/>
    </location>
</feature>
<evidence type="ECO:0000256" key="6">
    <source>
        <dbReference type="SAM" id="MobiDB-lite"/>
    </source>
</evidence>
<evidence type="ECO:0000256" key="2">
    <source>
        <dbReference type="ARBA" id="ARBA00022679"/>
    </source>
</evidence>
<dbReference type="InterPro" id="IPR000719">
    <property type="entry name" value="Prot_kinase_dom"/>
</dbReference>
<dbReference type="OrthoDB" id="44841at2759"/>
<evidence type="ECO:0000256" key="3">
    <source>
        <dbReference type="ARBA" id="ARBA00022741"/>
    </source>
</evidence>
<dbReference type="STRING" id="6945.B7QJM8"/>
<dbReference type="EMBL" id="ABJB010592258">
    <property type="status" value="NOT_ANNOTATED_CDS"/>
    <property type="molecule type" value="Genomic_DNA"/>
</dbReference>
<evidence type="ECO:0000313" key="10">
    <source>
        <dbReference type="Proteomes" id="UP000001555"/>
    </source>
</evidence>
<evidence type="ECO:0000259" key="7">
    <source>
        <dbReference type="PROSITE" id="PS50011"/>
    </source>
</evidence>
<dbReference type="PaxDb" id="6945-B7QJM8"/>
<dbReference type="Gene3D" id="1.10.510.10">
    <property type="entry name" value="Transferase(Phosphotransferase) domain 1"/>
    <property type="match status" value="1"/>
</dbReference>
<evidence type="ECO:0000256" key="1">
    <source>
        <dbReference type="ARBA" id="ARBA00022527"/>
    </source>
</evidence>
<feature type="domain" description="Protein kinase" evidence="7">
    <location>
        <begin position="1"/>
        <end position="120"/>
    </location>
</feature>
<dbReference type="EMBL" id="ABJB010921822">
    <property type="status" value="NOT_ANNOTATED_CDS"/>
    <property type="molecule type" value="Genomic_DNA"/>
</dbReference>
<keyword evidence="10" id="KW-1185">Reference proteome</keyword>
<proteinExistence type="predicted"/>
<keyword evidence="5" id="KW-0067">ATP-binding</keyword>
<dbReference type="SMART" id="SM00220">
    <property type="entry name" value="S_TKc"/>
    <property type="match status" value="1"/>
</dbReference>
<evidence type="ECO:0000256" key="5">
    <source>
        <dbReference type="ARBA" id="ARBA00022840"/>
    </source>
</evidence>
<dbReference type="GO" id="GO:0005524">
    <property type="term" value="F:ATP binding"/>
    <property type="evidence" value="ECO:0007669"/>
    <property type="project" value="UniProtKB-KW"/>
</dbReference>
<accession>B7QJM8</accession>
<dbReference type="HOGENOM" id="CLU_618615_0_0_1"/>
<dbReference type="InterPro" id="IPR011009">
    <property type="entry name" value="Kinase-like_dom_sf"/>
</dbReference>
<dbReference type="EMBL" id="ABJB010728869">
    <property type="status" value="NOT_ANNOTATED_CDS"/>
    <property type="molecule type" value="Genomic_DNA"/>
</dbReference>
<dbReference type="PANTHER" id="PTHR24351">
    <property type="entry name" value="RIBOSOMAL PROTEIN S6 KINASE"/>
    <property type="match status" value="1"/>
</dbReference>
<evidence type="ECO:0000256" key="4">
    <source>
        <dbReference type="ARBA" id="ARBA00022777"/>
    </source>
</evidence>
<dbReference type="VEuPathDB" id="VectorBase:ISCP_018038"/>
<dbReference type="EMBL" id="ABJB010510135">
    <property type="status" value="NOT_ANNOTATED_CDS"/>
    <property type="molecule type" value="Genomic_DNA"/>
</dbReference>
<dbReference type="EMBL" id="ABJB010886096">
    <property type="status" value="NOT_ANNOTATED_CDS"/>
    <property type="molecule type" value="Genomic_DNA"/>
</dbReference>
<name>B7QJM8_IXOSC</name>
<dbReference type="EMBL" id="ABJB010455982">
    <property type="status" value="NOT_ANNOTATED_CDS"/>
    <property type="molecule type" value="Genomic_DNA"/>
</dbReference>
<evidence type="ECO:0000313" key="9">
    <source>
        <dbReference type="EnsemblMetazoa" id="ISCW023435-PA"/>
    </source>
</evidence>
<protein>
    <submittedName>
        <fullName evidence="8 9">Serine/threonine protein kinase, putative</fullName>
        <ecNumber evidence="8">2.7.11.13</ecNumber>
    </submittedName>
</protein>
<dbReference type="VEuPathDB" id="VectorBase:ISCW023435"/>
<dbReference type="AlphaFoldDB" id="B7QJM8"/>
<evidence type="ECO:0000313" key="8">
    <source>
        <dbReference type="EMBL" id="EEC19050.1"/>
    </source>
</evidence>
<dbReference type="Proteomes" id="UP000001555">
    <property type="component" value="Unassembled WGS sequence"/>
</dbReference>
<organism>
    <name type="scientific">Ixodes scapularis</name>
    <name type="common">Black-legged tick</name>
    <name type="synonym">Deer tick</name>
    <dbReference type="NCBI Taxonomy" id="6945"/>
    <lineage>
        <taxon>Eukaryota</taxon>
        <taxon>Metazoa</taxon>
        <taxon>Ecdysozoa</taxon>
        <taxon>Arthropoda</taxon>
        <taxon>Chelicerata</taxon>
        <taxon>Arachnida</taxon>
        <taxon>Acari</taxon>
        <taxon>Parasitiformes</taxon>
        <taxon>Ixodida</taxon>
        <taxon>Ixodoidea</taxon>
        <taxon>Ixodidae</taxon>
        <taxon>Ixodinae</taxon>
        <taxon>Ixodes</taxon>
    </lineage>
</organism>